<sequence length="407" mass="44184">MSSLPKSLPEDPIIRQLVMQAKKSQLSRRHLLQGAGIGATAMALAACAPAGGSAPKPATDVSDTDKTLTWSNWPAYIDEDDAGGYPTLINFESAEGISVEYKVDIDDNNTYYGTIKDQLALGQATGADTFCLTEWMVARLIRFKYVQELDAANIPNKKNLAPALLNPDFDPGRKMSLPWQNGFAGIAWNTEELPAGLKSVDDLWDPSLKGKVTVLSEMRDTMGLIMLSQGVDVSTGDWGMDEYANAIEVLEKQVTSGQISGIKGNEYMQDFVSGDALAAIAWSGDITVLNAEAGYEKWKFALPDSGGTLWGDTFVVPMGSPRKKNAEALMNYYYEPEVAAEVAAWVNYITPVAGAQAVAAEKYPEVADNQLIFPSEKTLANSYIFRTLDSADDQAFNAEFQRVKLGA</sequence>
<dbReference type="InterPro" id="IPR006311">
    <property type="entry name" value="TAT_signal"/>
</dbReference>
<keyword evidence="4" id="KW-0574">Periplasm</keyword>
<keyword evidence="3" id="KW-0732">Signal</keyword>
<proteinExistence type="predicted"/>
<dbReference type="PANTHER" id="PTHR30222">
    <property type="entry name" value="SPERMIDINE/PUTRESCINE-BINDING PERIPLASMIC PROTEIN"/>
    <property type="match status" value="1"/>
</dbReference>
<dbReference type="CDD" id="cd13590">
    <property type="entry name" value="PBP2_PotD_PotF_like"/>
    <property type="match status" value="1"/>
</dbReference>
<dbReference type="PANTHER" id="PTHR30222:SF17">
    <property type="entry name" value="SPERMIDINE_PUTRESCINE-BINDING PERIPLASMIC PROTEIN"/>
    <property type="match status" value="1"/>
</dbReference>
<dbReference type="PRINTS" id="PR00909">
    <property type="entry name" value="SPERMDNBNDNG"/>
</dbReference>
<keyword evidence="2" id="KW-0813">Transport</keyword>
<dbReference type="EMBL" id="OCST01000003">
    <property type="protein sequence ID" value="SOE65478.1"/>
    <property type="molecule type" value="Genomic_DNA"/>
</dbReference>
<comment type="subcellular location">
    <subcellularLocation>
        <location evidence="1">Periplasm</location>
    </subcellularLocation>
</comment>
<evidence type="ECO:0000313" key="5">
    <source>
        <dbReference type="EMBL" id="SOE65478.1"/>
    </source>
</evidence>
<dbReference type="Pfam" id="PF13416">
    <property type="entry name" value="SBP_bac_8"/>
    <property type="match status" value="1"/>
</dbReference>
<protein>
    <submittedName>
        <fullName evidence="5">Spermidine/putrescine transport system substrate-binding protein</fullName>
    </submittedName>
</protein>
<dbReference type="GO" id="GO:0015846">
    <property type="term" value="P:polyamine transport"/>
    <property type="evidence" value="ECO:0007669"/>
    <property type="project" value="InterPro"/>
</dbReference>
<dbReference type="GO" id="GO:0019808">
    <property type="term" value="F:polyamine binding"/>
    <property type="evidence" value="ECO:0007669"/>
    <property type="project" value="InterPro"/>
</dbReference>
<name>A0A2C8ZKP5_9MICO</name>
<evidence type="ECO:0000256" key="3">
    <source>
        <dbReference type="ARBA" id="ARBA00022729"/>
    </source>
</evidence>
<dbReference type="InterPro" id="IPR019546">
    <property type="entry name" value="TAT_signal_bac_arc"/>
</dbReference>
<reference evidence="5 6" key="1">
    <citation type="submission" date="2017-09" db="EMBL/GenBank/DDBJ databases">
        <authorList>
            <person name="Ehlers B."/>
            <person name="Leendertz F.H."/>
        </authorList>
    </citation>
    <scope>NUCLEOTIDE SEQUENCE [LARGE SCALE GENOMIC DNA]</scope>
    <source>
        <strain evidence="5 6">CGMCC 1.05381</strain>
    </source>
</reference>
<accession>A0A2C8ZKP5</accession>
<gene>
    <name evidence="5" type="ORF">SAMN06296378_1565</name>
</gene>
<evidence type="ECO:0000313" key="6">
    <source>
        <dbReference type="Proteomes" id="UP000219440"/>
    </source>
</evidence>
<evidence type="ECO:0000256" key="4">
    <source>
        <dbReference type="ARBA" id="ARBA00022764"/>
    </source>
</evidence>
<dbReference type="OrthoDB" id="9813777at2"/>
<evidence type="ECO:0000256" key="1">
    <source>
        <dbReference type="ARBA" id="ARBA00004418"/>
    </source>
</evidence>
<dbReference type="InterPro" id="IPR006059">
    <property type="entry name" value="SBP"/>
</dbReference>
<dbReference type="RefSeq" id="WP_097060669.1">
    <property type="nucleotide sequence ID" value="NZ_BMLC01000001.1"/>
</dbReference>
<dbReference type="GO" id="GO:0042597">
    <property type="term" value="C:periplasmic space"/>
    <property type="evidence" value="ECO:0007669"/>
    <property type="project" value="UniProtKB-SubCell"/>
</dbReference>
<dbReference type="Gene3D" id="3.40.190.10">
    <property type="entry name" value="Periplasmic binding protein-like II"/>
    <property type="match status" value="2"/>
</dbReference>
<dbReference type="PROSITE" id="PS51318">
    <property type="entry name" value="TAT"/>
    <property type="match status" value="1"/>
</dbReference>
<dbReference type="InterPro" id="IPR001188">
    <property type="entry name" value="Sperm_putr-bd"/>
</dbReference>
<dbReference type="SUPFAM" id="SSF53850">
    <property type="entry name" value="Periplasmic binding protein-like II"/>
    <property type="match status" value="1"/>
</dbReference>
<organism evidence="5 6">
    <name type="scientific">Salinibacterium xinjiangense</name>
    <dbReference type="NCBI Taxonomy" id="386302"/>
    <lineage>
        <taxon>Bacteria</taxon>
        <taxon>Bacillati</taxon>
        <taxon>Actinomycetota</taxon>
        <taxon>Actinomycetes</taxon>
        <taxon>Micrococcales</taxon>
        <taxon>Microbacteriaceae</taxon>
        <taxon>Salinibacterium</taxon>
    </lineage>
</organism>
<dbReference type="Proteomes" id="UP000219440">
    <property type="component" value="Unassembled WGS sequence"/>
</dbReference>
<keyword evidence="6" id="KW-1185">Reference proteome</keyword>
<evidence type="ECO:0000256" key="2">
    <source>
        <dbReference type="ARBA" id="ARBA00022448"/>
    </source>
</evidence>
<dbReference type="AlphaFoldDB" id="A0A2C8ZKP5"/>
<dbReference type="NCBIfam" id="TIGR01409">
    <property type="entry name" value="TAT_signal_seq"/>
    <property type="match status" value="1"/>
</dbReference>